<evidence type="ECO:0000256" key="4">
    <source>
        <dbReference type="ARBA" id="ARBA00022692"/>
    </source>
</evidence>
<evidence type="ECO:0000259" key="9">
    <source>
        <dbReference type="Pfam" id="PF06808"/>
    </source>
</evidence>
<proteinExistence type="predicted"/>
<dbReference type="Proteomes" id="UP000315677">
    <property type="component" value="Unassembled WGS sequence"/>
</dbReference>
<dbReference type="InterPro" id="IPR004681">
    <property type="entry name" value="TRAP_DctM"/>
</dbReference>
<keyword evidence="11" id="KW-1185">Reference proteome</keyword>
<evidence type="ECO:0000256" key="6">
    <source>
        <dbReference type="ARBA" id="ARBA00023136"/>
    </source>
</evidence>
<dbReference type="PANTHER" id="PTHR33362:SF5">
    <property type="entry name" value="C4-DICARBOXYLATE TRAP TRANSPORTER LARGE PERMEASE PROTEIN DCTM"/>
    <property type="match status" value="1"/>
</dbReference>
<feature type="transmembrane region" description="Helical" evidence="8">
    <location>
        <begin position="57"/>
        <end position="75"/>
    </location>
</feature>
<gene>
    <name evidence="10" type="ORF">FB558_8640</name>
</gene>
<keyword evidence="5 8" id="KW-1133">Transmembrane helix</keyword>
<feature type="domain" description="TRAP C4-dicarboxylate transport system permease DctM subunit" evidence="9">
    <location>
        <begin position="7"/>
        <end position="466"/>
    </location>
</feature>
<feature type="transmembrane region" description="Helical" evidence="8">
    <location>
        <begin position="290"/>
        <end position="309"/>
    </location>
</feature>
<dbReference type="EMBL" id="VFPA01000010">
    <property type="protein sequence ID" value="TQL91092.1"/>
    <property type="molecule type" value="Genomic_DNA"/>
</dbReference>
<feature type="compositionally biased region" description="Gly residues" evidence="7">
    <location>
        <begin position="223"/>
        <end position="234"/>
    </location>
</feature>
<feature type="transmembrane region" description="Helical" evidence="8">
    <location>
        <begin position="95"/>
        <end position="128"/>
    </location>
</feature>
<evidence type="ECO:0000313" key="10">
    <source>
        <dbReference type="EMBL" id="TQL91092.1"/>
    </source>
</evidence>
<dbReference type="InterPro" id="IPR010656">
    <property type="entry name" value="DctM"/>
</dbReference>
<comment type="caution">
    <text evidence="10">The sequence shown here is derived from an EMBL/GenBank/DDBJ whole genome shotgun (WGS) entry which is preliminary data.</text>
</comment>
<feature type="transmembrane region" description="Helical" evidence="8">
    <location>
        <begin position="363"/>
        <end position="389"/>
    </location>
</feature>
<feature type="region of interest" description="Disordered" evidence="7">
    <location>
        <begin position="223"/>
        <end position="253"/>
    </location>
</feature>
<keyword evidence="2" id="KW-1003">Cell membrane</keyword>
<keyword evidence="6 8" id="KW-0472">Membrane</keyword>
<organism evidence="10 11">
    <name type="scientific">Pseudonocardia kunmingensis</name>
    <dbReference type="NCBI Taxonomy" id="630975"/>
    <lineage>
        <taxon>Bacteria</taxon>
        <taxon>Bacillati</taxon>
        <taxon>Actinomycetota</taxon>
        <taxon>Actinomycetes</taxon>
        <taxon>Pseudonocardiales</taxon>
        <taxon>Pseudonocardiaceae</taxon>
        <taxon>Pseudonocardia</taxon>
    </lineage>
</organism>
<dbReference type="PANTHER" id="PTHR33362">
    <property type="entry name" value="SIALIC ACID TRAP TRANSPORTER PERMEASE PROTEIN SIAT-RELATED"/>
    <property type="match status" value="1"/>
</dbReference>
<dbReference type="Pfam" id="PF06808">
    <property type="entry name" value="DctM"/>
    <property type="match status" value="1"/>
</dbReference>
<reference evidence="10 11" key="1">
    <citation type="submission" date="2019-06" db="EMBL/GenBank/DDBJ databases">
        <title>Sequencing the genomes of 1000 actinobacteria strains.</title>
        <authorList>
            <person name="Klenk H.-P."/>
        </authorList>
    </citation>
    <scope>NUCLEOTIDE SEQUENCE [LARGE SCALE GENOMIC DNA]</scope>
    <source>
        <strain evidence="10 11">DSM 45301</strain>
    </source>
</reference>
<dbReference type="AlphaFoldDB" id="A0A543C1Y7"/>
<name>A0A543C1Y7_9PSEU</name>
<keyword evidence="4 8" id="KW-0812">Transmembrane</keyword>
<sequence>MTVLLLFGTFLLLLLIGVPVAFALGASAVTTILYLGFFSNLAIVPSVMFASLSAETLLAIPFFILAGAIMEFAGISQRLIDFADACVGHFKHGLAMVVVIAAFFFSAISGSGPATVAAIGTILIPALIRRGYAKRHATALVASAGSMGIVVPPSIAFIIFAVVVSDLERVSIARLFMAGVVPGVLMALAMLVVCVFLPRNTALRAAEAAPAAANLVAGPGGTRSGGGSGAGPLGSDGAVEDAGTGPRVGDRRRTSMGEIGRATLRAVPGLMVPVIIMGGIYGGVFTPTESAVVAAAYALVVGLLVYRGMSLAAIPRIFTTAAVQSATVMLIVGSASVFSYVITANKVAETVSTAMLGLSDNKYVLLFIVVVLLLVVGMFMDAVSALYLFVPILAPVLLEVGVDVTTIGVLMVVNLAVGLITPPVGVNLFVAAGAGKVTLTEVLRGVWPFLLACIAVLLLVTYVPQLSNWLPDLLGM</sequence>
<evidence type="ECO:0000256" key="1">
    <source>
        <dbReference type="ARBA" id="ARBA00004429"/>
    </source>
</evidence>
<dbReference type="PIRSF" id="PIRSF006066">
    <property type="entry name" value="HI0050"/>
    <property type="match status" value="1"/>
</dbReference>
<protein>
    <submittedName>
        <fullName evidence="10">C4-dicarboxylate transporter DctM subunit</fullName>
    </submittedName>
</protein>
<evidence type="ECO:0000256" key="7">
    <source>
        <dbReference type="SAM" id="MobiDB-lite"/>
    </source>
</evidence>
<feature type="transmembrane region" description="Helical" evidence="8">
    <location>
        <begin position="396"/>
        <end position="420"/>
    </location>
</feature>
<feature type="transmembrane region" description="Helical" evidence="8">
    <location>
        <begin position="321"/>
        <end position="343"/>
    </location>
</feature>
<feature type="transmembrane region" description="Helical" evidence="8">
    <location>
        <begin position="445"/>
        <end position="463"/>
    </location>
</feature>
<evidence type="ECO:0000256" key="2">
    <source>
        <dbReference type="ARBA" id="ARBA00022475"/>
    </source>
</evidence>
<feature type="transmembrane region" description="Helical" evidence="8">
    <location>
        <begin position="33"/>
        <end position="50"/>
    </location>
</feature>
<evidence type="ECO:0000313" key="11">
    <source>
        <dbReference type="Proteomes" id="UP000315677"/>
    </source>
</evidence>
<keyword evidence="3" id="KW-0997">Cell inner membrane</keyword>
<dbReference type="GO" id="GO:0005886">
    <property type="term" value="C:plasma membrane"/>
    <property type="evidence" value="ECO:0007669"/>
    <property type="project" value="UniProtKB-SubCell"/>
</dbReference>
<feature type="transmembrane region" description="Helical" evidence="8">
    <location>
        <begin position="175"/>
        <end position="197"/>
    </location>
</feature>
<evidence type="ECO:0000256" key="8">
    <source>
        <dbReference type="SAM" id="Phobius"/>
    </source>
</evidence>
<accession>A0A543C1Y7</accession>
<dbReference type="OrthoDB" id="9777699at2"/>
<dbReference type="GO" id="GO:0022857">
    <property type="term" value="F:transmembrane transporter activity"/>
    <property type="evidence" value="ECO:0007669"/>
    <property type="project" value="TreeGrafter"/>
</dbReference>
<feature type="transmembrane region" description="Helical" evidence="8">
    <location>
        <begin position="262"/>
        <end position="284"/>
    </location>
</feature>
<evidence type="ECO:0000256" key="3">
    <source>
        <dbReference type="ARBA" id="ARBA00022519"/>
    </source>
</evidence>
<evidence type="ECO:0000256" key="5">
    <source>
        <dbReference type="ARBA" id="ARBA00022989"/>
    </source>
</evidence>
<feature type="transmembrane region" description="Helical" evidence="8">
    <location>
        <begin position="140"/>
        <end position="163"/>
    </location>
</feature>
<dbReference type="RefSeq" id="WP_142065457.1">
    <property type="nucleotide sequence ID" value="NZ_VFPA01000010.1"/>
</dbReference>
<comment type="subcellular location">
    <subcellularLocation>
        <location evidence="1">Cell inner membrane</location>
        <topology evidence="1">Multi-pass membrane protein</topology>
    </subcellularLocation>
</comment>